<evidence type="ECO:0000313" key="1">
    <source>
        <dbReference type="EMBL" id="MTV40782.1"/>
    </source>
</evidence>
<dbReference type="EMBL" id="WNKY01000041">
    <property type="protein sequence ID" value="MTV40782.1"/>
    <property type="molecule type" value="Genomic_DNA"/>
</dbReference>
<proteinExistence type="predicted"/>
<name>A0A6L6PPE6_9BURK</name>
<organism evidence="1 2">
    <name type="scientific">Duganella radicis</name>
    <dbReference type="NCBI Taxonomy" id="551988"/>
    <lineage>
        <taxon>Bacteria</taxon>
        <taxon>Pseudomonadati</taxon>
        <taxon>Pseudomonadota</taxon>
        <taxon>Betaproteobacteria</taxon>
        <taxon>Burkholderiales</taxon>
        <taxon>Oxalobacteraceae</taxon>
        <taxon>Telluria group</taxon>
        <taxon>Duganella</taxon>
    </lineage>
</organism>
<evidence type="ECO:0000313" key="2">
    <source>
        <dbReference type="Proteomes" id="UP000475582"/>
    </source>
</evidence>
<gene>
    <name evidence="1" type="ORF">GM676_24775</name>
</gene>
<protein>
    <submittedName>
        <fullName evidence="1">Uncharacterized protein</fullName>
    </submittedName>
</protein>
<comment type="caution">
    <text evidence="1">The sequence shown here is derived from an EMBL/GenBank/DDBJ whole genome shotgun (WGS) entry which is preliminary data.</text>
</comment>
<keyword evidence="2" id="KW-1185">Reference proteome</keyword>
<dbReference type="Proteomes" id="UP000475582">
    <property type="component" value="Unassembled WGS sequence"/>
</dbReference>
<sequence>MHNYDHEYFFVQKMDDDRLPSLTPDKNTVARHYSFEPQPNGSAPFVFFDGGSDYARKLGIVPRKDIPDILFDGADLVVRNHIRDALVALNLPGLHIHPAVFIDAYKNWHEDYWFLAFPECLDCWDRELSYFEQEPIRLGGFALHSVYTYVLDANVLDKTPLSQRMLFKMGGTQDPYIVCHEKIAAIFRGNGPSGAKLVNIPDH</sequence>
<dbReference type="AlphaFoldDB" id="A0A6L6PPE6"/>
<dbReference type="OrthoDB" id="5880742at2"/>
<reference evidence="1 2" key="1">
    <citation type="submission" date="2019-11" db="EMBL/GenBank/DDBJ databases">
        <title>Type strains purchased from KCTC, JCM and DSMZ.</title>
        <authorList>
            <person name="Lu H."/>
        </authorList>
    </citation>
    <scope>NUCLEOTIDE SEQUENCE [LARGE SCALE GENOMIC DNA]</scope>
    <source>
        <strain evidence="1 2">KCTC 22382</strain>
    </source>
</reference>
<dbReference type="RefSeq" id="WP_155466880.1">
    <property type="nucleotide sequence ID" value="NZ_WNKY01000041.1"/>
</dbReference>
<accession>A0A6L6PPE6</accession>